<evidence type="ECO:0000313" key="1">
    <source>
        <dbReference type="EMBL" id="SDG02313.1"/>
    </source>
</evidence>
<dbReference type="EMBL" id="FNBI01000009">
    <property type="protein sequence ID" value="SDG02313.1"/>
    <property type="molecule type" value="Genomic_DNA"/>
</dbReference>
<proteinExistence type="predicted"/>
<protein>
    <submittedName>
        <fullName evidence="1">Uncharacterized protein</fullName>
    </submittedName>
</protein>
<name>A0A1G7QV13_9SPHN</name>
<evidence type="ECO:0000313" key="2">
    <source>
        <dbReference type="Proteomes" id="UP000323502"/>
    </source>
</evidence>
<organism evidence="1 2">
    <name type="scientific">Sphingomonas carotinifaciens</name>
    <dbReference type="NCBI Taxonomy" id="1166323"/>
    <lineage>
        <taxon>Bacteria</taxon>
        <taxon>Pseudomonadati</taxon>
        <taxon>Pseudomonadota</taxon>
        <taxon>Alphaproteobacteria</taxon>
        <taxon>Sphingomonadales</taxon>
        <taxon>Sphingomonadaceae</taxon>
        <taxon>Sphingomonas</taxon>
    </lineage>
</organism>
<reference evidence="1 2" key="1">
    <citation type="submission" date="2016-10" db="EMBL/GenBank/DDBJ databases">
        <authorList>
            <person name="Varghese N."/>
            <person name="Submissions S."/>
        </authorList>
    </citation>
    <scope>NUCLEOTIDE SEQUENCE [LARGE SCALE GENOMIC DNA]</scope>
    <source>
        <strain evidence="1 2">S7-754</strain>
    </source>
</reference>
<dbReference type="AlphaFoldDB" id="A0A1G7QV13"/>
<sequence>MFLAILTLPVAAALIVAPCIEGVAVQRLKHCVAMAVERNTCRRPMINQVDRIDTGNDHTCDGAVKAVS</sequence>
<dbReference type="Proteomes" id="UP000323502">
    <property type="component" value="Unassembled WGS sequence"/>
</dbReference>
<keyword evidence="2" id="KW-1185">Reference proteome</keyword>
<gene>
    <name evidence="1" type="ORF">SAMN05216557_10954</name>
</gene>
<accession>A0A1G7QV13</accession>